<keyword evidence="2" id="KW-0067">ATP-binding</keyword>
<evidence type="ECO:0000256" key="1">
    <source>
        <dbReference type="ARBA" id="ARBA00022741"/>
    </source>
</evidence>
<dbReference type="GeneID" id="63754654"/>
<dbReference type="InterPro" id="IPR000330">
    <property type="entry name" value="SNF2_N"/>
</dbReference>
<dbReference type="RefSeq" id="XP_040692342.1">
    <property type="nucleotide sequence ID" value="XM_040838806.1"/>
</dbReference>
<gene>
    <name evidence="4" type="ORF">ASPWEDRAFT_65656</name>
</gene>
<evidence type="ECO:0000313" key="5">
    <source>
        <dbReference type="Proteomes" id="UP000184383"/>
    </source>
</evidence>
<dbReference type="AlphaFoldDB" id="A0A1L9RUR8"/>
<organism evidence="4 5">
    <name type="scientific">Aspergillus wentii DTO 134E9</name>
    <dbReference type="NCBI Taxonomy" id="1073089"/>
    <lineage>
        <taxon>Eukaryota</taxon>
        <taxon>Fungi</taxon>
        <taxon>Dikarya</taxon>
        <taxon>Ascomycota</taxon>
        <taxon>Pezizomycotina</taxon>
        <taxon>Eurotiomycetes</taxon>
        <taxon>Eurotiomycetidae</taxon>
        <taxon>Eurotiales</taxon>
        <taxon>Aspergillaceae</taxon>
        <taxon>Aspergillus</taxon>
        <taxon>Aspergillus subgen. Cremei</taxon>
    </lineage>
</organism>
<dbReference type="InterPro" id="IPR038718">
    <property type="entry name" value="SNF2-like_sf"/>
</dbReference>
<dbReference type="Proteomes" id="UP000184383">
    <property type="component" value="Unassembled WGS sequence"/>
</dbReference>
<evidence type="ECO:0000313" key="4">
    <source>
        <dbReference type="EMBL" id="OJJ38666.1"/>
    </source>
</evidence>
<sequence>MGTGKTKLAVLVMEMAKNERGCFSLVVCPASCREQLETRDLGHLQGRLRTKGSYTEESKNAARQLVEDKWKIIIISYDFLAANHEAIEEFPKYLTKFKGGDRWPVRPIAAICTDFWKLHNLPIKWVVLDECHRIKRDDVVFYKAACSLFHNGIVVLLGTVLSNIWHDIANPITLLQGQLFQTKQQFINADNETSAIGALSGCEDFFWPSVSSTGYPAYFPVRVV</sequence>
<dbReference type="OrthoDB" id="448448at2759"/>
<accession>A0A1L9RUR8</accession>
<evidence type="ECO:0000256" key="2">
    <source>
        <dbReference type="ARBA" id="ARBA00022840"/>
    </source>
</evidence>
<evidence type="ECO:0000259" key="3">
    <source>
        <dbReference type="Pfam" id="PF00176"/>
    </source>
</evidence>
<feature type="domain" description="SNF2 N-terminal" evidence="3">
    <location>
        <begin position="1"/>
        <end position="188"/>
    </location>
</feature>
<dbReference type="EMBL" id="KV878210">
    <property type="protein sequence ID" value="OJJ38666.1"/>
    <property type="molecule type" value="Genomic_DNA"/>
</dbReference>
<proteinExistence type="predicted"/>
<reference evidence="5" key="1">
    <citation type="journal article" date="2017" name="Genome Biol.">
        <title>Comparative genomics reveals high biological diversity and specific adaptations in the industrially and medically important fungal genus Aspergillus.</title>
        <authorList>
            <person name="de Vries R.P."/>
            <person name="Riley R."/>
            <person name="Wiebenga A."/>
            <person name="Aguilar-Osorio G."/>
            <person name="Amillis S."/>
            <person name="Uchima C.A."/>
            <person name="Anderluh G."/>
            <person name="Asadollahi M."/>
            <person name="Askin M."/>
            <person name="Barry K."/>
            <person name="Battaglia E."/>
            <person name="Bayram O."/>
            <person name="Benocci T."/>
            <person name="Braus-Stromeyer S.A."/>
            <person name="Caldana C."/>
            <person name="Canovas D."/>
            <person name="Cerqueira G.C."/>
            <person name="Chen F."/>
            <person name="Chen W."/>
            <person name="Choi C."/>
            <person name="Clum A."/>
            <person name="Dos Santos R.A."/>
            <person name="Damasio A.R."/>
            <person name="Diallinas G."/>
            <person name="Emri T."/>
            <person name="Fekete E."/>
            <person name="Flipphi M."/>
            <person name="Freyberg S."/>
            <person name="Gallo A."/>
            <person name="Gournas C."/>
            <person name="Habgood R."/>
            <person name="Hainaut M."/>
            <person name="Harispe M.L."/>
            <person name="Henrissat B."/>
            <person name="Hilden K.S."/>
            <person name="Hope R."/>
            <person name="Hossain A."/>
            <person name="Karabika E."/>
            <person name="Karaffa L."/>
            <person name="Karanyi Z."/>
            <person name="Krasevec N."/>
            <person name="Kuo A."/>
            <person name="Kusch H."/>
            <person name="LaButti K."/>
            <person name="Lagendijk E.L."/>
            <person name="Lapidus A."/>
            <person name="Levasseur A."/>
            <person name="Lindquist E."/>
            <person name="Lipzen A."/>
            <person name="Logrieco A.F."/>
            <person name="MacCabe A."/>
            <person name="Maekelae M.R."/>
            <person name="Malavazi I."/>
            <person name="Melin P."/>
            <person name="Meyer V."/>
            <person name="Mielnichuk N."/>
            <person name="Miskei M."/>
            <person name="Molnar A.P."/>
            <person name="Mule G."/>
            <person name="Ngan C.Y."/>
            <person name="Orejas M."/>
            <person name="Orosz E."/>
            <person name="Ouedraogo J.P."/>
            <person name="Overkamp K.M."/>
            <person name="Park H.-S."/>
            <person name="Perrone G."/>
            <person name="Piumi F."/>
            <person name="Punt P.J."/>
            <person name="Ram A.F."/>
            <person name="Ramon A."/>
            <person name="Rauscher S."/>
            <person name="Record E."/>
            <person name="Riano-Pachon D.M."/>
            <person name="Robert V."/>
            <person name="Roehrig J."/>
            <person name="Ruller R."/>
            <person name="Salamov A."/>
            <person name="Salih N.S."/>
            <person name="Samson R.A."/>
            <person name="Sandor E."/>
            <person name="Sanguinetti M."/>
            <person name="Schuetze T."/>
            <person name="Sepcic K."/>
            <person name="Shelest E."/>
            <person name="Sherlock G."/>
            <person name="Sophianopoulou V."/>
            <person name="Squina F.M."/>
            <person name="Sun H."/>
            <person name="Susca A."/>
            <person name="Todd R.B."/>
            <person name="Tsang A."/>
            <person name="Unkles S.E."/>
            <person name="van de Wiele N."/>
            <person name="van Rossen-Uffink D."/>
            <person name="Oliveira J.V."/>
            <person name="Vesth T.C."/>
            <person name="Visser J."/>
            <person name="Yu J.-H."/>
            <person name="Zhou M."/>
            <person name="Andersen M.R."/>
            <person name="Archer D.B."/>
            <person name="Baker S.E."/>
            <person name="Benoit I."/>
            <person name="Brakhage A.A."/>
            <person name="Braus G.H."/>
            <person name="Fischer R."/>
            <person name="Frisvad J.C."/>
            <person name="Goldman G.H."/>
            <person name="Houbraken J."/>
            <person name="Oakley B."/>
            <person name="Pocsi I."/>
            <person name="Scazzocchio C."/>
            <person name="Seiboth B."/>
            <person name="vanKuyk P.A."/>
            <person name="Wortman J."/>
            <person name="Dyer P.S."/>
            <person name="Grigoriev I.V."/>
        </authorList>
    </citation>
    <scope>NUCLEOTIDE SEQUENCE [LARGE SCALE GENOMIC DNA]</scope>
    <source>
        <strain evidence="5">DTO 134E9</strain>
    </source>
</reference>
<dbReference type="GO" id="GO:0005524">
    <property type="term" value="F:ATP binding"/>
    <property type="evidence" value="ECO:0007669"/>
    <property type="project" value="InterPro"/>
</dbReference>
<dbReference type="Gene3D" id="3.40.50.10810">
    <property type="entry name" value="Tandem AAA-ATPase domain"/>
    <property type="match status" value="1"/>
</dbReference>
<dbReference type="SUPFAM" id="SSF52540">
    <property type="entry name" value="P-loop containing nucleoside triphosphate hydrolases"/>
    <property type="match status" value="1"/>
</dbReference>
<dbReference type="InterPro" id="IPR027417">
    <property type="entry name" value="P-loop_NTPase"/>
</dbReference>
<protein>
    <recommendedName>
        <fullName evidence="3">SNF2 N-terminal domain-containing protein</fullName>
    </recommendedName>
</protein>
<keyword evidence="5" id="KW-1185">Reference proteome</keyword>
<dbReference type="STRING" id="1073089.A0A1L9RUR8"/>
<dbReference type="Pfam" id="PF00176">
    <property type="entry name" value="SNF2-rel_dom"/>
    <property type="match status" value="1"/>
</dbReference>
<dbReference type="VEuPathDB" id="FungiDB:ASPWEDRAFT_65656"/>
<keyword evidence="1" id="KW-0547">Nucleotide-binding</keyword>
<name>A0A1L9RUR8_ASPWE</name>